<evidence type="ECO:0008006" key="5">
    <source>
        <dbReference type="Google" id="ProtNLM"/>
    </source>
</evidence>
<keyword evidence="2" id="KW-1133">Transmembrane helix</keyword>
<evidence type="ECO:0000256" key="2">
    <source>
        <dbReference type="SAM" id="Phobius"/>
    </source>
</evidence>
<feature type="region of interest" description="Disordered" evidence="1">
    <location>
        <begin position="109"/>
        <end position="128"/>
    </location>
</feature>
<reference evidence="4" key="1">
    <citation type="journal article" date="2019" name="Int. J. Syst. Evol. Microbiol.">
        <title>The Global Catalogue of Microorganisms (GCM) 10K type strain sequencing project: providing services to taxonomists for standard genome sequencing and annotation.</title>
        <authorList>
            <consortium name="The Broad Institute Genomics Platform"/>
            <consortium name="The Broad Institute Genome Sequencing Center for Infectious Disease"/>
            <person name="Wu L."/>
            <person name="Ma J."/>
        </authorList>
    </citation>
    <scope>NUCLEOTIDE SEQUENCE [LARGE SCALE GENOMIC DNA]</scope>
    <source>
        <strain evidence="4">JCM 4737</strain>
    </source>
</reference>
<dbReference type="Proteomes" id="UP000599437">
    <property type="component" value="Unassembled WGS sequence"/>
</dbReference>
<feature type="transmembrane region" description="Helical" evidence="2">
    <location>
        <begin position="20"/>
        <end position="38"/>
    </location>
</feature>
<dbReference type="EMBL" id="BMVO01000018">
    <property type="protein sequence ID" value="GHB17966.1"/>
    <property type="molecule type" value="Genomic_DNA"/>
</dbReference>
<keyword evidence="4" id="KW-1185">Reference proteome</keyword>
<organism evidence="3 4">
    <name type="scientific">Streptomyces chryseus</name>
    <dbReference type="NCBI Taxonomy" id="68186"/>
    <lineage>
        <taxon>Bacteria</taxon>
        <taxon>Bacillati</taxon>
        <taxon>Actinomycetota</taxon>
        <taxon>Actinomycetes</taxon>
        <taxon>Kitasatosporales</taxon>
        <taxon>Streptomycetaceae</taxon>
        <taxon>Streptomyces</taxon>
    </lineage>
</organism>
<sequence length="128" mass="13798">MAQTGTDHKAHTPFLSRPAVRRLVPFVLITAVALVFIFENRASVEIRLLVPVVTMPLWGALLISWALGVLGCALAMRRRSSRRSRRPKQFPAPGATGPCAVGWRSAARQGGSAGMLGGHEEALPMTSR</sequence>
<protein>
    <recommendedName>
        <fullName evidence="5">Lipopolysaccharide assembly protein A domain-containing protein</fullName>
    </recommendedName>
</protein>
<evidence type="ECO:0000313" key="3">
    <source>
        <dbReference type="EMBL" id="GHB17966.1"/>
    </source>
</evidence>
<evidence type="ECO:0000256" key="1">
    <source>
        <dbReference type="SAM" id="MobiDB-lite"/>
    </source>
</evidence>
<evidence type="ECO:0000313" key="4">
    <source>
        <dbReference type="Proteomes" id="UP000599437"/>
    </source>
</evidence>
<name>A0ABQ3E1F2_9ACTN</name>
<gene>
    <name evidence="3" type="ORF">GCM10010346_47370</name>
</gene>
<feature type="transmembrane region" description="Helical" evidence="2">
    <location>
        <begin position="58"/>
        <end position="76"/>
    </location>
</feature>
<accession>A0ABQ3E1F2</accession>
<keyword evidence="2" id="KW-0472">Membrane</keyword>
<comment type="caution">
    <text evidence="3">The sequence shown here is derived from an EMBL/GenBank/DDBJ whole genome shotgun (WGS) entry which is preliminary data.</text>
</comment>
<keyword evidence="2" id="KW-0812">Transmembrane</keyword>
<proteinExistence type="predicted"/>
<dbReference type="RefSeq" id="WP_229843658.1">
    <property type="nucleotide sequence ID" value="NZ_BMVO01000018.1"/>
</dbReference>